<comment type="caution">
    <text evidence="3">The sequence shown here is derived from an EMBL/GenBank/DDBJ whole genome shotgun (WGS) entry which is preliminary data.</text>
</comment>
<accession>A0ABP3H0F0</accession>
<feature type="transmembrane region" description="Helical" evidence="1">
    <location>
        <begin position="156"/>
        <end position="174"/>
    </location>
</feature>
<organism evidence="3 4">
    <name type="scientific">Bowmanella denitrificans</name>
    <dbReference type="NCBI Taxonomy" id="366582"/>
    <lineage>
        <taxon>Bacteria</taxon>
        <taxon>Pseudomonadati</taxon>
        <taxon>Pseudomonadota</taxon>
        <taxon>Gammaproteobacteria</taxon>
        <taxon>Alteromonadales</taxon>
        <taxon>Alteromonadaceae</taxon>
        <taxon>Bowmanella</taxon>
    </lineage>
</organism>
<keyword evidence="1" id="KW-1133">Transmembrane helix</keyword>
<dbReference type="RefSeq" id="WP_102794647.1">
    <property type="nucleotide sequence ID" value="NZ_BAAAEI010000012.1"/>
</dbReference>
<evidence type="ECO:0000256" key="1">
    <source>
        <dbReference type="SAM" id="Phobius"/>
    </source>
</evidence>
<protein>
    <recommendedName>
        <fullName evidence="5">PEP-CTERM protein-sorting domain-containing protein</fullName>
    </recommendedName>
</protein>
<proteinExistence type="predicted"/>
<dbReference type="Proteomes" id="UP001501757">
    <property type="component" value="Unassembled WGS sequence"/>
</dbReference>
<evidence type="ECO:0000313" key="3">
    <source>
        <dbReference type="EMBL" id="GAA0358020.1"/>
    </source>
</evidence>
<feature type="chain" id="PRO_5045478460" description="PEP-CTERM protein-sorting domain-containing protein" evidence="2">
    <location>
        <begin position="23"/>
        <end position="180"/>
    </location>
</feature>
<evidence type="ECO:0000256" key="2">
    <source>
        <dbReference type="SAM" id="SignalP"/>
    </source>
</evidence>
<name>A0ABP3H0F0_9ALTE</name>
<evidence type="ECO:0008006" key="5">
    <source>
        <dbReference type="Google" id="ProtNLM"/>
    </source>
</evidence>
<evidence type="ECO:0000313" key="4">
    <source>
        <dbReference type="Proteomes" id="UP001501757"/>
    </source>
</evidence>
<sequence>MQTLIKSAGLALLLMLSTTTQAAIMSMTVPGTVTGQVVGEDAWQMDDTAGVDFWTFEVTQAGNYEFSVSSAITFGLSLFSGTLSADPGFLFFHDQNFTSLFDGELAYVGGSEPYVPGMGNMFGINLAAGFYTLAVGGNDFGPGIDVYDYSLSVAQVPEPSLFAIFLLSLAVLAYRQRRGY</sequence>
<feature type="signal peptide" evidence="2">
    <location>
        <begin position="1"/>
        <end position="22"/>
    </location>
</feature>
<keyword evidence="2" id="KW-0732">Signal</keyword>
<dbReference type="EMBL" id="BAAAEI010000012">
    <property type="protein sequence ID" value="GAA0358020.1"/>
    <property type="molecule type" value="Genomic_DNA"/>
</dbReference>
<keyword evidence="4" id="KW-1185">Reference proteome</keyword>
<gene>
    <name evidence="3" type="ORF">GCM10009092_22780</name>
</gene>
<keyword evidence="1" id="KW-0472">Membrane</keyword>
<keyword evidence="1" id="KW-0812">Transmembrane</keyword>
<reference evidence="4" key="1">
    <citation type="journal article" date="2019" name="Int. J. Syst. Evol. Microbiol.">
        <title>The Global Catalogue of Microorganisms (GCM) 10K type strain sequencing project: providing services to taxonomists for standard genome sequencing and annotation.</title>
        <authorList>
            <consortium name="The Broad Institute Genomics Platform"/>
            <consortium name="The Broad Institute Genome Sequencing Center for Infectious Disease"/>
            <person name="Wu L."/>
            <person name="Ma J."/>
        </authorList>
    </citation>
    <scope>NUCLEOTIDE SEQUENCE [LARGE SCALE GENOMIC DNA]</scope>
    <source>
        <strain evidence="4">JCM 13378</strain>
    </source>
</reference>